<dbReference type="GeneID" id="41351521"/>
<reference evidence="1 2" key="1">
    <citation type="journal article" date="2010" name="J. Bacteriol.">
        <title>Complete genome sequence of the representative gamma-hexachlorocyclohexane-degrading bacterium Sphingobium japonicum UT26.</title>
        <authorList>
            <person name="Nagata Y."/>
            <person name="Ohtsubo Y."/>
            <person name="Endo R."/>
            <person name="Ichikawa N."/>
            <person name="Ankai A."/>
            <person name="Oguchi A."/>
            <person name="Fukui S."/>
            <person name="Fujita N."/>
            <person name="Tsuda M."/>
        </authorList>
    </citation>
    <scope>NUCLEOTIDE SEQUENCE [LARGE SCALE GENOMIC DNA]</scope>
    <source>
        <strain evidence="2">DSM 16413 / CCM 7287 / MTCC 6362 / UT26 / NBRC 101211 / UT26S</strain>
    </source>
</reference>
<protein>
    <submittedName>
        <fullName evidence="1">Uncharacterized protein</fullName>
    </submittedName>
</protein>
<accession>D4YZB2</accession>
<organism evidence="1 2">
    <name type="scientific">Sphingobium indicum (strain DSM 16413 / CCM 7287 / MTCC 6362 / UT26 / NBRC 101211 / UT26S)</name>
    <name type="common">Sphingobium japonicum</name>
    <dbReference type="NCBI Taxonomy" id="452662"/>
    <lineage>
        <taxon>Bacteria</taxon>
        <taxon>Pseudomonadati</taxon>
        <taxon>Pseudomonadota</taxon>
        <taxon>Alphaproteobacteria</taxon>
        <taxon>Sphingomonadales</taxon>
        <taxon>Sphingomonadaceae</taxon>
        <taxon>Sphingobium</taxon>
    </lineage>
</organism>
<dbReference type="STRING" id="452662.SJA_C1-08600"/>
<proteinExistence type="predicted"/>
<sequence length="118" mass="13322">MPISDNERAIFVKQDYRYATAIDSAVKAKNQMAREIAIDTNLSEADATTRANNELAFNENPRYFELEIEGIITLNDFIEGPLSYLLDFPEYKTENRQATVVSFSADYNTNTTVIGVRG</sequence>
<dbReference type="AlphaFoldDB" id="D4YZB2"/>
<dbReference type="HOGENOM" id="CLU_2071626_0_0_5"/>
<dbReference type="EMBL" id="AP010803">
    <property type="protein sequence ID" value="BAI95694.1"/>
    <property type="molecule type" value="Genomic_DNA"/>
</dbReference>
<name>D4YZB2_SPHIU</name>
<evidence type="ECO:0000313" key="2">
    <source>
        <dbReference type="Proteomes" id="UP000007753"/>
    </source>
</evidence>
<keyword evidence="2" id="KW-1185">Reference proteome</keyword>
<dbReference type="Proteomes" id="UP000007753">
    <property type="component" value="Chromosome 1"/>
</dbReference>
<gene>
    <name evidence="1" type="ordered locus">SJA_C1-08600</name>
</gene>
<evidence type="ECO:0000313" key="1">
    <source>
        <dbReference type="EMBL" id="BAI95694.1"/>
    </source>
</evidence>
<dbReference type="RefSeq" id="WP_013039349.1">
    <property type="nucleotide sequence ID" value="NC_014006.1"/>
</dbReference>
<dbReference type="KEGG" id="sjp:SJA_C1-08600"/>